<proteinExistence type="predicted"/>
<dbReference type="RefSeq" id="WP_239501807.1">
    <property type="nucleotide sequence ID" value="NZ_FOGO01000001.1"/>
</dbReference>
<gene>
    <name evidence="2" type="ORF">SAMN05421870_101609</name>
</gene>
<dbReference type="AlphaFoldDB" id="A0A1H9NRG5"/>
<sequence length="141" mass="14982">MTHAEESPRIQLNHATSPDYGPGAGKGGEVLGIGVPELKLAAPVFGEQSRKLSRALTTLITALDGLGEPWGDDPTGENFAKEYKSNQRSIEQAAGVLVLGLVSIHEALDDMKDGHVDNDDLIKGMFTKVARGHGDRDAHGK</sequence>
<protein>
    <submittedName>
        <fullName evidence="2">Uncharacterized conserved protein YukE</fullName>
    </submittedName>
</protein>
<name>A0A1H9NRG5_9ACTN</name>
<organism evidence="2 3">
    <name type="scientific">Streptomyces qinglanensis</name>
    <dbReference type="NCBI Taxonomy" id="943816"/>
    <lineage>
        <taxon>Bacteria</taxon>
        <taxon>Bacillati</taxon>
        <taxon>Actinomycetota</taxon>
        <taxon>Actinomycetes</taxon>
        <taxon>Kitasatosporales</taxon>
        <taxon>Streptomycetaceae</taxon>
        <taxon>Streptomyces</taxon>
    </lineage>
</organism>
<accession>A0A1H9NRG5</accession>
<evidence type="ECO:0000313" key="2">
    <source>
        <dbReference type="EMBL" id="SER38570.1"/>
    </source>
</evidence>
<evidence type="ECO:0000313" key="3">
    <source>
        <dbReference type="Proteomes" id="UP000182841"/>
    </source>
</evidence>
<dbReference type="EMBL" id="FOGO01000001">
    <property type="protein sequence ID" value="SER38570.1"/>
    <property type="molecule type" value="Genomic_DNA"/>
</dbReference>
<feature type="region of interest" description="Disordered" evidence="1">
    <location>
        <begin position="1"/>
        <end position="24"/>
    </location>
</feature>
<dbReference type="Gene3D" id="1.10.287.1060">
    <property type="entry name" value="ESAT-6-like"/>
    <property type="match status" value="1"/>
</dbReference>
<keyword evidence="3" id="KW-1185">Reference proteome</keyword>
<reference evidence="3" key="1">
    <citation type="submission" date="2016-10" db="EMBL/GenBank/DDBJ databases">
        <authorList>
            <person name="Varghese N."/>
            <person name="Submissions S."/>
        </authorList>
    </citation>
    <scope>NUCLEOTIDE SEQUENCE [LARGE SCALE GENOMIC DNA]</scope>
    <source>
        <strain evidence="3">CGMCC 4.6825</strain>
    </source>
</reference>
<evidence type="ECO:0000256" key="1">
    <source>
        <dbReference type="SAM" id="MobiDB-lite"/>
    </source>
</evidence>
<dbReference type="Proteomes" id="UP000182841">
    <property type="component" value="Unassembled WGS sequence"/>
</dbReference>